<proteinExistence type="predicted"/>
<gene>
    <name evidence="2" type="ORF">THAOC_25582</name>
</gene>
<evidence type="ECO:0000313" key="3">
    <source>
        <dbReference type="Proteomes" id="UP000266841"/>
    </source>
</evidence>
<dbReference type="AlphaFoldDB" id="K0RM38"/>
<organism evidence="2 3">
    <name type="scientific">Thalassiosira oceanica</name>
    <name type="common">Marine diatom</name>
    <dbReference type="NCBI Taxonomy" id="159749"/>
    <lineage>
        <taxon>Eukaryota</taxon>
        <taxon>Sar</taxon>
        <taxon>Stramenopiles</taxon>
        <taxon>Ochrophyta</taxon>
        <taxon>Bacillariophyta</taxon>
        <taxon>Coscinodiscophyceae</taxon>
        <taxon>Thalassiosirophycidae</taxon>
        <taxon>Thalassiosirales</taxon>
        <taxon>Thalassiosiraceae</taxon>
        <taxon>Thalassiosira</taxon>
    </lineage>
</organism>
<evidence type="ECO:0000256" key="1">
    <source>
        <dbReference type="SAM" id="MobiDB-lite"/>
    </source>
</evidence>
<keyword evidence="3" id="KW-1185">Reference proteome</keyword>
<name>K0RM38_THAOC</name>
<feature type="compositionally biased region" description="Basic and acidic residues" evidence="1">
    <location>
        <begin position="81"/>
        <end position="98"/>
    </location>
</feature>
<feature type="compositionally biased region" description="Low complexity" evidence="1">
    <location>
        <begin position="152"/>
        <end position="166"/>
    </location>
</feature>
<protein>
    <submittedName>
        <fullName evidence="2">Uncharacterized protein</fullName>
    </submittedName>
</protein>
<feature type="compositionally biased region" description="Acidic residues" evidence="1">
    <location>
        <begin position="70"/>
        <end position="80"/>
    </location>
</feature>
<feature type="region of interest" description="Disordered" evidence="1">
    <location>
        <begin position="1"/>
        <end position="38"/>
    </location>
</feature>
<dbReference type="Proteomes" id="UP000266841">
    <property type="component" value="Unassembled WGS sequence"/>
</dbReference>
<sequence length="187" mass="18820">VRTADDESAAGRASSIVREESGGTFHPVSAGGGEGGGLSAAVTVEAFPEYGGYGLALRVSKEEAPRCDGADDDGPTDDADPDRPDREPAETDSERGQSPEEAEAETDAATEGVESTVENKAALGVVPGEGRAAPDPRRAEGEGGACLTDFVEAASEPGGAEGGESAYKISCPRSEGTSSATSLRQSS</sequence>
<comment type="caution">
    <text evidence="2">The sequence shown here is derived from an EMBL/GenBank/DDBJ whole genome shotgun (WGS) entry which is preliminary data.</text>
</comment>
<feature type="compositionally biased region" description="Polar residues" evidence="1">
    <location>
        <begin position="175"/>
        <end position="187"/>
    </location>
</feature>
<evidence type="ECO:0000313" key="2">
    <source>
        <dbReference type="EMBL" id="EJK54763.1"/>
    </source>
</evidence>
<feature type="region of interest" description="Disordered" evidence="1">
    <location>
        <begin position="63"/>
        <end position="187"/>
    </location>
</feature>
<feature type="compositionally biased region" description="Basic and acidic residues" evidence="1">
    <location>
        <begin position="132"/>
        <end position="141"/>
    </location>
</feature>
<accession>K0RM38</accession>
<feature type="non-terminal residue" evidence="2">
    <location>
        <position position="1"/>
    </location>
</feature>
<reference evidence="2 3" key="1">
    <citation type="journal article" date="2012" name="Genome Biol.">
        <title>Genome and low-iron response of an oceanic diatom adapted to chronic iron limitation.</title>
        <authorList>
            <person name="Lommer M."/>
            <person name="Specht M."/>
            <person name="Roy A.S."/>
            <person name="Kraemer L."/>
            <person name="Andreson R."/>
            <person name="Gutowska M.A."/>
            <person name="Wolf J."/>
            <person name="Bergner S.V."/>
            <person name="Schilhabel M.B."/>
            <person name="Klostermeier U.C."/>
            <person name="Beiko R.G."/>
            <person name="Rosenstiel P."/>
            <person name="Hippler M."/>
            <person name="Laroche J."/>
        </authorList>
    </citation>
    <scope>NUCLEOTIDE SEQUENCE [LARGE SCALE GENOMIC DNA]</scope>
    <source>
        <strain evidence="2 3">CCMP1005</strain>
    </source>
</reference>
<dbReference type="EMBL" id="AGNL01035319">
    <property type="protein sequence ID" value="EJK54763.1"/>
    <property type="molecule type" value="Genomic_DNA"/>
</dbReference>